<organism evidence="2 3">
    <name type="scientific">Halocalculus aciditolerans</name>
    <dbReference type="NCBI Taxonomy" id="1383812"/>
    <lineage>
        <taxon>Archaea</taxon>
        <taxon>Methanobacteriati</taxon>
        <taxon>Methanobacteriota</taxon>
        <taxon>Stenosarchaea group</taxon>
        <taxon>Halobacteria</taxon>
        <taxon>Halobacteriales</taxon>
        <taxon>Halobacteriaceae</taxon>
        <taxon>Halocalculus</taxon>
    </lineage>
</organism>
<feature type="compositionally biased region" description="Acidic residues" evidence="1">
    <location>
        <begin position="34"/>
        <end position="77"/>
    </location>
</feature>
<reference evidence="2" key="2">
    <citation type="submission" date="2020-09" db="EMBL/GenBank/DDBJ databases">
        <authorList>
            <person name="Sun Q."/>
            <person name="Ohkuma M."/>
        </authorList>
    </citation>
    <scope>NUCLEOTIDE SEQUENCE</scope>
    <source>
        <strain evidence="2">JCM 19596</strain>
    </source>
</reference>
<feature type="region of interest" description="Disordered" evidence="1">
    <location>
        <begin position="1"/>
        <end position="79"/>
    </location>
</feature>
<keyword evidence="3" id="KW-1185">Reference proteome</keyword>
<accession>A0A830FI00</accession>
<dbReference type="RefSeq" id="WP_188977528.1">
    <property type="nucleotide sequence ID" value="NZ_BMPG01000002.1"/>
</dbReference>
<feature type="compositionally biased region" description="Acidic residues" evidence="1">
    <location>
        <begin position="8"/>
        <end position="27"/>
    </location>
</feature>
<evidence type="ECO:0000256" key="1">
    <source>
        <dbReference type="SAM" id="MobiDB-lite"/>
    </source>
</evidence>
<evidence type="ECO:0000313" key="3">
    <source>
        <dbReference type="Proteomes" id="UP000607197"/>
    </source>
</evidence>
<gene>
    <name evidence="2" type="ORF">GCM10009039_15070</name>
</gene>
<protein>
    <submittedName>
        <fullName evidence="2">Uncharacterized protein</fullName>
    </submittedName>
</protein>
<sequence>MSATALEEREEEDVDEDVDEELPEIDESERAELDSDLLSEIEEESRPDDQDDEAGEADDASQDDATDETADDVESDDALGNALGDASTLGDAYVGLLALVCAAVIVSENDGADLEQKASDVEAMTDIGPFDLARDVDRLLDQQGAPTEMPPWVSVLLGSVAIVGAVLVLETDLASNAIERLMDNYDL</sequence>
<comment type="caution">
    <text evidence="2">The sequence shown here is derived from an EMBL/GenBank/DDBJ whole genome shotgun (WGS) entry which is preliminary data.</text>
</comment>
<evidence type="ECO:0000313" key="2">
    <source>
        <dbReference type="EMBL" id="GGL57887.1"/>
    </source>
</evidence>
<dbReference type="EMBL" id="BMPG01000002">
    <property type="protein sequence ID" value="GGL57887.1"/>
    <property type="molecule type" value="Genomic_DNA"/>
</dbReference>
<name>A0A830FI00_9EURY</name>
<dbReference type="Proteomes" id="UP000607197">
    <property type="component" value="Unassembled WGS sequence"/>
</dbReference>
<proteinExistence type="predicted"/>
<dbReference type="AlphaFoldDB" id="A0A830FI00"/>
<reference evidence="2" key="1">
    <citation type="journal article" date="2014" name="Int. J. Syst. Evol. Microbiol.">
        <title>Complete genome sequence of Corynebacterium casei LMG S-19264T (=DSM 44701T), isolated from a smear-ripened cheese.</title>
        <authorList>
            <consortium name="US DOE Joint Genome Institute (JGI-PGF)"/>
            <person name="Walter F."/>
            <person name="Albersmeier A."/>
            <person name="Kalinowski J."/>
            <person name="Ruckert C."/>
        </authorList>
    </citation>
    <scope>NUCLEOTIDE SEQUENCE</scope>
    <source>
        <strain evidence="2">JCM 19596</strain>
    </source>
</reference>